<evidence type="ECO:0000256" key="1">
    <source>
        <dbReference type="SAM" id="Phobius"/>
    </source>
</evidence>
<proteinExistence type="predicted"/>
<comment type="caution">
    <text evidence="2">The sequence shown here is derived from an EMBL/GenBank/DDBJ whole genome shotgun (WGS) entry which is preliminary data.</text>
</comment>
<feature type="transmembrane region" description="Helical" evidence="1">
    <location>
        <begin position="7"/>
        <end position="30"/>
    </location>
</feature>
<evidence type="ECO:0000313" key="2">
    <source>
        <dbReference type="EMBL" id="GAH02856.1"/>
    </source>
</evidence>
<organism evidence="2">
    <name type="scientific">marine sediment metagenome</name>
    <dbReference type="NCBI Taxonomy" id="412755"/>
    <lineage>
        <taxon>unclassified sequences</taxon>
        <taxon>metagenomes</taxon>
        <taxon>ecological metagenomes</taxon>
    </lineage>
</organism>
<reference evidence="2" key="1">
    <citation type="journal article" date="2014" name="Front. Microbiol.">
        <title>High frequency of phylogenetically diverse reductive dehalogenase-homologous genes in deep subseafloor sedimentary metagenomes.</title>
        <authorList>
            <person name="Kawai M."/>
            <person name="Futagami T."/>
            <person name="Toyoda A."/>
            <person name="Takaki Y."/>
            <person name="Nishi S."/>
            <person name="Hori S."/>
            <person name="Arai W."/>
            <person name="Tsubouchi T."/>
            <person name="Morono Y."/>
            <person name="Uchiyama I."/>
            <person name="Ito T."/>
            <person name="Fujiyama A."/>
            <person name="Inagaki F."/>
            <person name="Takami H."/>
        </authorList>
    </citation>
    <scope>NUCLEOTIDE SEQUENCE</scope>
    <source>
        <strain evidence="2">Expedition CK06-06</strain>
    </source>
</reference>
<keyword evidence="1" id="KW-0812">Transmembrane</keyword>
<feature type="transmembrane region" description="Helical" evidence="1">
    <location>
        <begin position="42"/>
        <end position="62"/>
    </location>
</feature>
<dbReference type="EMBL" id="BART01021658">
    <property type="protein sequence ID" value="GAH02856.1"/>
    <property type="molecule type" value="Genomic_DNA"/>
</dbReference>
<accession>X1C462</accession>
<gene>
    <name evidence="2" type="ORF">S01H4_39877</name>
</gene>
<sequence>MRKIINIILAISIVVIVLGIIIVIFPTFFNKINQYLSNLSNFITYLGMLFAAFSLLIAILAYKSASMRPNLKLDIFTHMSEVNGPVLLLNKKTKIISDCRPLTEWYLTLENTGEVSAKYPVVQIDFKGAYFTEEDFPGWKAIRHAHALGWFGFQWSPEENMIIHPNLQIQLPTMYFNNKYIDEIPLEINITIVADGFKKKTYNIPVKIEFEEFDE</sequence>
<keyword evidence="1" id="KW-1133">Transmembrane helix</keyword>
<protein>
    <submittedName>
        <fullName evidence="2">Uncharacterized protein</fullName>
    </submittedName>
</protein>
<name>X1C462_9ZZZZ</name>
<dbReference type="AlphaFoldDB" id="X1C462"/>
<keyword evidence="1" id="KW-0472">Membrane</keyword>